<evidence type="ECO:0000259" key="2">
    <source>
        <dbReference type="Pfam" id="PF13524"/>
    </source>
</evidence>
<dbReference type="AlphaFoldDB" id="A0A329MRC0"/>
<dbReference type="EMBL" id="QMFB01000003">
    <property type="protein sequence ID" value="RAV22080.1"/>
    <property type="molecule type" value="Genomic_DNA"/>
</dbReference>
<dbReference type="Pfam" id="PF13524">
    <property type="entry name" value="Glyco_trans_1_2"/>
    <property type="match status" value="1"/>
</dbReference>
<protein>
    <submittedName>
        <fullName evidence="3">Spore maturation protein cgeB</fullName>
    </submittedName>
</protein>
<dbReference type="OrthoDB" id="110463at2"/>
<feature type="domain" description="Spore protein YkvP/CgeB glycosyl transferase-like" evidence="2">
    <location>
        <begin position="214"/>
        <end position="355"/>
    </location>
</feature>
<dbReference type="Proteomes" id="UP000250369">
    <property type="component" value="Unassembled WGS sequence"/>
</dbReference>
<name>A0A329MRC0_9BACL</name>
<dbReference type="InterPro" id="IPR055259">
    <property type="entry name" value="YkvP/CgeB_Glyco_trans-like"/>
</dbReference>
<sequence>MPKPKRSRALGRAAGYQSGWSEGHHYGVCQAITAKHAEPEGVLFDLHVAYIEEVMFGVNDGIIESLSGLVTKFSRCLPYDNPVAKIAQLRPDLVLVLNGIHLIGPAVVDAIRALGIPVAVWFVDDPYFTDKSAMIARHFDYVFTHELSCVPFYRQLGCAQVHHLPLAASRKIFHPRQVPLHFRKEISFIGTGFWNRIRTIDQIAPYLARKDTFIAGGLWRRLQSYRRLAPKIVAWTQLAETVNYYVGSKIVINIHRSHDDAQHNRNSRRLLGLSVNPRTFEIAACGTLQITDVRSDLTNFYIPGQEIETFSTPGELAAKIEHYLRHEDQRRAIAARALHRTIAEHTYRRRLHTLLVTTMGAGSLLANKRKPAFAPPAVEPGPRSGGPSWGNGSETVSDGQGADDQSLGREET</sequence>
<feature type="region of interest" description="Disordered" evidence="1">
    <location>
        <begin position="371"/>
        <end position="412"/>
    </location>
</feature>
<evidence type="ECO:0000256" key="1">
    <source>
        <dbReference type="SAM" id="MobiDB-lite"/>
    </source>
</evidence>
<proteinExistence type="predicted"/>
<evidence type="ECO:0000313" key="4">
    <source>
        <dbReference type="Proteomes" id="UP000250369"/>
    </source>
</evidence>
<reference evidence="3 4" key="1">
    <citation type="journal article" date="2009" name="Int. J. Syst. Evol. Microbiol.">
        <title>Paenibacillus contaminans sp. nov., isolated from a contaminated laboratory plate.</title>
        <authorList>
            <person name="Chou J.H."/>
            <person name="Lee J.H."/>
            <person name="Lin M.C."/>
            <person name="Chang P.S."/>
            <person name="Arun A.B."/>
            <person name="Young C.C."/>
            <person name="Chen W.M."/>
        </authorList>
    </citation>
    <scope>NUCLEOTIDE SEQUENCE [LARGE SCALE GENOMIC DNA]</scope>
    <source>
        <strain evidence="3 4">CKOBP-6</strain>
    </source>
</reference>
<keyword evidence="4" id="KW-1185">Reference proteome</keyword>
<gene>
    <name evidence="3" type="ORF">DQG23_08590</name>
</gene>
<comment type="caution">
    <text evidence="3">The sequence shown here is derived from an EMBL/GenBank/DDBJ whole genome shotgun (WGS) entry which is preliminary data.</text>
</comment>
<evidence type="ECO:0000313" key="3">
    <source>
        <dbReference type="EMBL" id="RAV22080.1"/>
    </source>
</evidence>
<organism evidence="3 4">
    <name type="scientific">Paenibacillus contaminans</name>
    <dbReference type="NCBI Taxonomy" id="450362"/>
    <lineage>
        <taxon>Bacteria</taxon>
        <taxon>Bacillati</taxon>
        <taxon>Bacillota</taxon>
        <taxon>Bacilli</taxon>
        <taxon>Bacillales</taxon>
        <taxon>Paenibacillaceae</taxon>
        <taxon>Paenibacillus</taxon>
    </lineage>
</organism>
<dbReference type="RefSeq" id="WP_113030389.1">
    <property type="nucleotide sequence ID" value="NZ_QMFB01000003.1"/>
</dbReference>
<accession>A0A329MRC0</accession>